<feature type="region of interest" description="Disordered" evidence="6">
    <location>
        <begin position="508"/>
        <end position="612"/>
    </location>
</feature>
<dbReference type="EMBL" id="JAPNKE010000002">
    <property type="protein sequence ID" value="MCY1005782.1"/>
    <property type="molecule type" value="Genomic_DNA"/>
</dbReference>
<reference evidence="8" key="1">
    <citation type="submission" date="2022-11" db="EMBL/GenBank/DDBJ databases">
        <title>Minimal conservation of predation-associated metabolite biosynthetic gene clusters underscores biosynthetic potential of Myxococcota including descriptions for ten novel species: Archangium lansinium sp. nov., Myxococcus landrumus sp. nov., Nannocystis bai.</title>
        <authorList>
            <person name="Ahearne A."/>
            <person name="Stevens C."/>
            <person name="Phillips K."/>
        </authorList>
    </citation>
    <scope>NUCLEOTIDE SEQUENCE</scope>
    <source>
        <strain evidence="8">Na p29</strain>
    </source>
</reference>
<dbReference type="PANTHER" id="PTHR43806:SF11">
    <property type="entry name" value="CEREVISIN-RELATED"/>
    <property type="match status" value="1"/>
</dbReference>
<dbReference type="GO" id="GO:0006508">
    <property type="term" value="P:proteolysis"/>
    <property type="evidence" value="ECO:0007669"/>
    <property type="project" value="UniProtKB-KW"/>
</dbReference>
<feature type="active site" description="Charge relay system" evidence="5">
    <location>
        <position position="345"/>
    </location>
</feature>
<accession>A0A9X3EKM0</accession>
<organism evidence="8 9">
    <name type="scientific">Nannocystis pusilla</name>
    <dbReference type="NCBI Taxonomy" id="889268"/>
    <lineage>
        <taxon>Bacteria</taxon>
        <taxon>Pseudomonadati</taxon>
        <taxon>Myxococcota</taxon>
        <taxon>Polyangia</taxon>
        <taxon>Nannocystales</taxon>
        <taxon>Nannocystaceae</taxon>
        <taxon>Nannocystis</taxon>
    </lineage>
</organism>
<dbReference type="AlphaFoldDB" id="A0A9X3EKM0"/>
<evidence type="ECO:0000256" key="5">
    <source>
        <dbReference type="PROSITE-ProRule" id="PRU01240"/>
    </source>
</evidence>
<dbReference type="RefSeq" id="WP_267767604.1">
    <property type="nucleotide sequence ID" value="NZ_JAPNKE010000002.1"/>
</dbReference>
<dbReference type="PROSITE" id="PS51892">
    <property type="entry name" value="SUBTILASE"/>
    <property type="match status" value="1"/>
</dbReference>
<keyword evidence="9" id="KW-1185">Reference proteome</keyword>
<name>A0A9X3EKM0_9BACT</name>
<evidence type="ECO:0000313" key="9">
    <source>
        <dbReference type="Proteomes" id="UP001150924"/>
    </source>
</evidence>
<evidence type="ECO:0000256" key="4">
    <source>
        <dbReference type="ARBA" id="ARBA00022825"/>
    </source>
</evidence>
<gene>
    <name evidence="8" type="ORF">OV079_09435</name>
</gene>
<evidence type="ECO:0000259" key="7">
    <source>
        <dbReference type="Pfam" id="PF00082"/>
    </source>
</evidence>
<keyword evidence="3 5" id="KW-0378">Hydrolase</keyword>
<feature type="active site" description="Charge relay system" evidence="5">
    <location>
        <position position="189"/>
    </location>
</feature>
<feature type="compositionally biased region" description="Low complexity" evidence="6">
    <location>
        <begin position="488"/>
        <end position="500"/>
    </location>
</feature>
<dbReference type="InterPro" id="IPR036852">
    <property type="entry name" value="Peptidase_S8/S53_dom_sf"/>
</dbReference>
<dbReference type="InterPro" id="IPR000209">
    <property type="entry name" value="Peptidase_S8/S53_dom"/>
</dbReference>
<dbReference type="Proteomes" id="UP001150924">
    <property type="component" value="Unassembled WGS sequence"/>
</dbReference>
<evidence type="ECO:0000256" key="2">
    <source>
        <dbReference type="ARBA" id="ARBA00022670"/>
    </source>
</evidence>
<keyword evidence="2 5" id="KW-0645">Protease</keyword>
<evidence type="ECO:0000313" key="8">
    <source>
        <dbReference type="EMBL" id="MCY1005782.1"/>
    </source>
</evidence>
<dbReference type="Gene3D" id="3.40.50.200">
    <property type="entry name" value="Peptidase S8/S53 domain"/>
    <property type="match status" value="1"/>
</dbReference>
<dbReference type="GO" id="GO:0004252">
    <property type="term" value="F:serine-type endopeptidase activity"/>
    <property type="evidence" value="ECO:0007669"/>
    <property type="project" value="UniProtKB-UniRule"/>
</dbReference>
<keyword evidence="4 5" id="KW-0720">Serine protease</keyword>
<dbReference type="PANTHER" id="PTHR43806">
    <property type="entry name" value="PEPTIDASE S8"/>
    <property type="match status" value="1"/>
</dbReference>
<feature type="compositionally biased region" description="Low complexity" evidence="6">
    <location>
        <begin position="564"/>
        <end position="581"/>
    </location>
</feature>
<evidence type="ECO:0000256" key="1">
    <source>
        <dbReference type="ARBA" id="ARBA00011073"/>
    </source>
</evidence>
<evidence type="ECO:0000256" key="3">
    <source>
        <dbReference type="ARBA" id="ARBA00022801"/>
    </source>
</evidence>
<protein>
    <submittedName>
        <fullName evidence="8">S8 family serine peptidase</fullName>
    </submittedName>
</protein>
<dbReference type="InterPro" id="IPR050131">
    <property type="entry name" value="Peptidase_S8_subtilisin-like"/>
</dbReference>
<dbReference type="Pfam" id="PF00082">
    <property type="entry name" value="Peptidase_S8"/>
    <property type="match status" value="1"/>
</dbReference>
<dbReference type="SUPFAM" id="SSF52743">
    <property type="entry name" value="Subtilisin-like"/>
    <property type="match status" value="1"/>
</dbReference>
<comment type="similarity">
    <text evidence="1 5">Belongs to the peptidase S8 family.</text>
</comment>
<evidence type="ECO:0000256" key="6">
    <source>
        <dbReference type="SAM" id="MobiDB-lite"/>
    </source>
</evidence>
<feature type="active site" description="Charge relay system" evidence="5">
    <location>
        <position position="148"/>
    </location>
</feature>
<comment type="caution">
    <text evidence="8">The sequence shown here is derived from an EMBL/GenBank/DDBJ whole genome shotgun (WGS) entry which is preliminary data.</text>
</comment>
<sequence length="612" mass="63663">MNAPRSPGVVVELTAVSAAEATAAVERAVAAIGLDARGWRVTGPVDAGEPRRLVEVLAPADTDMRRGWNAAHALTAELAARPEFAAVAEAELDHELTEIDARNAGEWHEGAGTDLFVDLPPRWHLDELHADLAWQHSSGAGVRIGHPDSGTTAHPSLAGAAVLQAQGLNLMEPGSPPIDPLNPFGQPGHGTATSSLMVGRERAPHRVVGLAPAVEVVPIRVTDSVVVSTWHARLARAIDHAVLRGCHVISLSLGGLPGARLRRAIERAHARGVIVVAAAGNFVQFVVWPAAYPEALAIAATGPEGQAWSGSSKGKSVALSAPGHRVVVADWQDGDPVTGPSSGTSYATALVASAAALWLALHGPAALRQRYPGAALPRAFRRVLTGVARPAVDPGPFPGAWFGAGLLDCAALLQAPLPVGDEATLLDAPPASPESMLVDAVLPLAYARELRSGPLETAAPAERARGVEQRVRAGVSALFGAREDRASPRPASASRCCSSSWSTTPIGPPWSTRCSGARSSRRSRAAPRWPCAGRSPTRPRPLRARADACESSPPPNLRRPSTARPCESSYRSPSRSGSARPPARPIRSDPPAVEPGPAAADPGAVRDRPETA</sequence>
<proteinExistence type="inferred from homology"/>
<feature type="domain" description="Peptidase S8/S53" evidence="7">
    <location>
        <begin position="139"/>
        <end position="360"/>
    </location>
</feature>
<feature type="region of interest" description="Disordered" evidence="6">
    <location>
        <begin position="483"/>
        <end position="502"/>
    </location>
</feature>